<sequence>MGPGSGPSPAGGLPQGALGYLGAALVCALAFVLTCRVFLWTPRGQQLDGLLLPPAERGGGYEQQSVLTDPAKTLLAFFGDYTVLAILVASVLLVGVLSRRLYAGVAGVFMVLCAVGVAGLAKSAIPRPELGVVGSTTHNSFPSGHVTAAMALLLAFMLVLPARARLWFALPGVAGVSAVASATMIAGWHRFSDVIGGVLLAEVLFFLAAAALTVRRAVPGTGIRLSGGLAGVLGSMVLVAGLLLLVPQPVPSDGSGSAPVAGSGPFVAIAAGTGFTVFAVVSALSLVWSVDFRPPRFGPPRVSPGGPGPKNPDINAYRNHFKHMVGNAETATFGPWCDSWRHVPSALDRRSPDRA</sequence>
<gene>
    <name evidence="3" type="ORF">BDK92_6009</name>
</gene>
<dbReference type="AlphaFoldDB" id="A0A495JSV2"/>
<dbReference type="Pfam" id="PF01569">
    <property type="entry name" value="PAP2"/>
    <property type="match status" value="1"/>
</dbReference>
<feature type="transmembrane region" description="Helical" evidence="1">
    <location>
        <begin position="226"/>
        <end position="246"/>
    </location>
</feature>
<evidence type="ECO:0000256" key="1">
    <source>
        <dbReference type="SAM" id="Phobius"/>
    </source>
</evidence>
<dbReference type="SMART" id="SM00014">
    <property type="entry name" value="acidPPc"/>
    <property type="match status" value="1"/>
</dbReference>
<feature type="domain" description="Phosphatidic acid phosphatase type 2/haloperoxidase" evidence="2">
    <location>
        <begin position="106"/>
        <end position="209"/>
    </location>
</feature>
<dbReference type="Gene3D" id="1.20.144.10">
    <property type="entry name" value="Phosphatidic acid phosphatase type 2/haloperoxidase"/>
    <property type="match status" value="1"/>
</dbReference>
<dbReference type="InterPro" id="IPR000326">
    <property type="entry name" value="PAP2/HPO"/>
</dbReference>
<dbReference type="InterPro" id="IPR036938">
    <property type="entry name" value="PAP2/HPO_sf"/>
</dbReference>
<keyword evidence="1" id="KW-0472">Membrane</keyword>
<feature type="transmembrane region" description="Helical" evidence="1">
    <location>
        <begin position="266"/>
        <end position="288"/>
    </location>
</feature>
<comment type="caution">
    <text evidence="3">The sequence shown here is derived from an EMBL/GenBank/DDBJ whole genome shotgun (WGS) entry which is preliminary data.</text>
</comment>
<evidence type="ECO:0000313" key="4">
    <source>
        <dbReference type="Proteomes" id="UP000277671"/>
    </source>
</evidence>
<evidence type="ECO:0000259" key="2">
    <source>
        <dbReference type="SMART" id="SM00014"/>
    </source>
</evidence>
<feature type="transmembrane region" description="Helical" evidence="1">
    <location>
        <begin position="167"/>
        <end position="188"/>
    </location>
</feature>
<name>A0A495JSV2_9ACTN</name>
<feature type="transmembrane region" description="Helical" evidence="1">
    <location>
        <begin position="74"/>
        <end position="94"/>
    </location>
</feature>
<proteinExistence type="predicted"/>
<reference evidence="3 4" key="1">
    <citation type="submission" date="2018-10" db="EMBL/GenBank/DDBJ databases">
        <title>Sequencing the genomes of 1000 actinobacteria strains.</title>
        <authorList>
            <person name="Klenk H.-P."/>
        </authorList>
    </citation>
    <scope>NUCLEOTIDE SEQUENCE [LARGE SCALE GENOMIC DNA]</scope>
    <source>
        <strain evidence="3 4">DSM 45175</strain>
    </source>
</reference>
<evidence type="ECO:0000313" key="3">
    <source>
        <dbReference type="EMBL" id="RKR91608.1"/>
    </source>
</evidence>
<dbReference type="EMBL" id="RBKT01000001">
    <property type="protein sequence ID" value="RKR91608.1"/>
    <property type="molecule type" value="Genomic_DNA"/>
</dbReference>
<protein>
    <submittedName>
        <fullName evidence="3">Membrane-associated phospholipid phosphatase</fullName>
    </submittedName>
</protein>
<feature type="transmembrane region" description="Helical" evidence="1">
    <location>
        <begin position="101"/>
        <end position="121"/>
    </location>
</feature>
<feature type="transmembrane region" description="Helical" evidence="1">
    <location>
        <begin position="17"/>
        <end position="39"/>
    </location>
</feature>
<keyword evidence="4" id="KW-1185">Reference proteome</keyword>
<dbReference type="Proteomes" id="UP000277671">
    <property type="component" value="Unassembled WGS sequence"/>
</dbReference>
<keyword evidence="1" id="KW-1133">Transmembrane helix</keyword>
<feature type="transmembrane region" description="Helical" evidence="1">
    <location>
        <begin position="141"/>
        <end position="160"/>
    </location>
</feature>
<accession>A0A495JSV2</accession>
<dbReference type="RefSeq" id="WP_170208734.1">
    <property type="nucleotide sequence ID" value="NZ_RBKT01000001.1"/>
</dbReference>
<keyword evidence="1" id="KW-0812">Transmembrane</keyword>
<organism evidence="3 4">
    <name type="scientific">Micromonospora pisi</name>
    <dbReference type="NCBI Taxonomy" id="589240"/>
    <lineage>
        <taxon>Bacteria</taxon>
        <taxon>Bacillati</taxon>
        <taxon>Actinomycetota</taxon>
        <taxon>Actinomycetes</taxon>
        <taxon>Micromonosporales</taxon>
        <taxon>Micromonosporaceae</taxon>
        <taxon>Micromonospora</taxon>
    </lineage>
</organism>
<feature type="transmembrane region" description="Helical" evidence="1">
    <location>
        <begin position="194"/>
        <end position="214"/>
    </location>
</feature>
<dbReference type="SUPFAM" id="SSF48317">
    <property type="entry name" value="Acid phosphatase/Vanadium-dependent haloperoxidase"/>
    <property type="match status" value="1"/>
</dbReference>